<accession>I3XXU2</accession>
<dbReference type="CDD" id="cd00009">
    <property type="entry name" value="AAA"/>
    <property type="match status" value="1"/>
</dbReference>
<dbReference type="Proteomes" id="UP000006176">
    <property type="component" value="Chromosome"/>
</dbReference>
<dbReference type="STRING" id="760154.Sulba_1478"/>
<reference evidence="2 3" key="1">
    <citation type="submission" date="2012-06" db="EMBL/GenBank/DDBJ databases">
        <title>Complete sequence of Sulfurospirillum barnesii SES-3.</title>
        <authorList>
            <consortium name="US DOE Joint Genome Institute"/>
            <person name="Lucas S."/>
            <person name="Han J."/>
            <person name="Lapidus A."/>
            <person name="Cheng J.-F."/>
            <person name="Goodwin L."/>
            <person name="Pitluck S."/>
            <person name="Peters L."/>
            <person name="Ovchinnikova G."/>
            <person name="Lu M."/>
            <person name="Detter J.C."/>
            <person name="Han C."/>
            <person name="Tapia R."/>
            <person name="Land M."/>
            <person name="Hauser L."/>
            <person name="Kyrpides N."/>
            <person name="Ivanova N."/>
            <person name="Pagani I."/>
            <person name="Stolz J."/>
            <person name="Arkin A."/>
            <person name="Dehal P."/>
            <person name="Oremland R."/>
            <person name="Saltikov C."/>
            <person name="Basu P."/>
            <person name="Hollibaugh J."/>
            <person name="Newman D."/>
            <person name="Stolyar S."/>
            <person name="Hazen T."/>
            <person name="Woyke T."/>
        </authorList>
    </citation>
    <scope>NUCLEOTIDE SEQUENCE [LARGE SCALE GENOMIC DNA]</scope>
    <source>
        <strain evidence="3">ATCC 700032 / DSM 10660 / SES-3</strain>
    </source>
</reference>
<dbReference type="OrthoDB" id="5333475at2"/>
<proteinExistence type="predicted"/>
<evidence type="ECO:0000259" key="1">
    <source>
        <dbReference type="Pfam" id="PF13401"/>
    </source>
</evidence>
<dbReference type="PATRIC" id="fig|760154.4.peg.1481"/>
<dbReference type="RefSeq" id="WP_014769644.1">
    <property type="nucleotide sequence ID" value="NC_018002.1"/>
</dbReference>
<dbReference type="InterPro" id="IPR027417">
    <property type="entry name" value="P-loop_NTPase"/>
</dbReference>
<sequence>MKNFGIAKTLFRDSVTTSFYFDSMSAELARKKVIDTLDANHHSLLFLIGDAGVGKTHMLHVLHRSSSFFPHSILMPHAYFEWQELFLRLYTQKGVLFDETLTQALHVKQLTEIYQESLCTIFIDEAHLLGKKQCELLATLCHNKVFRCVLSVPCEAKQKMLEHPSFTSCSKASIVCGLLAKHELHRYLQSYLMVHSQGEIALMFSAHDAKKIARYAKGNFRTIRHFLYTLFHLLEFSQNQYLLEYTTLSNRLLMMTALEIGLICDR</sequence>
<feature type="domain" description="ORC1/DEAH AAA+ ATPase" evidence="1">
    <location>
        <begin position="41"/>
        <end position="151"/>
    </location>
</feature>
<dbReference type="AlphaFoldDB" id="I3XXU2"/>
<dbReference type="KEGG" id="sba:Sulba_1478"/>
<organism evidence="2 3">
    <name type="scientific">Sulfurospirillum barnesii (strain ATCC 700032 / DSM 10660 / SES-3)</name>
    <dbReference type="NCBI Taxonomy" id="760154"/>
    <lineage>
        <taxon>Bacteria</taxon>
        <taxon>Pseudomonadati</taxon>
        <taxon>Campylobacterota</taxon>
        <taxon>Epsilonproteobacteria</taxon>
        <taxon>Campylobacterales</taxon>
        <taxon>Sulfurospirillaceae</taxon>
        <taxon>Sulfurospirillum</taxon>
    </lineage>
</organism>
<protein>
    <recommendedName>
        <fullName evidence="1">ORC1/DEAH AAA+ ATPase domain-containing protein</fullName>
    </recommendedName>
</protein>
<gene>
    <name evidence="2" type="ordered locus">Sulba_1478</name>
</gene>
<dbReference type="Gene3D" id="3.40.50.300">
    <property type="entry name" value="P-loop containing nucleotide triphosphate hydrolases"/>
    <property type="match status" value="1"/>
</dbReference>
<dbReference type="HOGENOM" id="CLU_089961_1_0_7"/>
<dbReference type="GO" id="GO:0016887">
    <property type="term" value="F:ATP hydrolysis activity"/>
    <property type="evidence" value="ECO:0007669"/>
    <property type="project" value="InterPro"/>
</dbReference>
<dbReference type="eggNOG" id="COG3267">
    <property type="taxonomic scope" value="Bacteria"/>
</dbReference>
<evidence type="ECO:0000313" key="3">
    <source>
        <dbReference type="Proteomes" id="UP000006176"/>
    </source>
</evidence>
<name>I3XXU2_SULBS</name>
<dbReference type="EMBL" id="CP003333">
    <property type="protein sequence ID" value="AFL68766.1"/>
    <property type="molecule type" value="Genomic_DNA"/>
</dbReference>
<evidence type="ECO:0000313" key="2">
    <source>
        <dbReference type="EMBL" id="AFL68766.1"/>
    </source>
</evidence>
<dbReference type="SUPFAM" id="SSF52540">
    <property type="entry name" value="P-loop containing nucleoside triphosphate hydrolases"/>
    <property type="match status" value="1"/>
</dbReference>
<dbReference type="InterPro" id="IPR049945">
    <property type="entry name" value="AAA_22"/>
</dbReference>
<keyword evidence="3" id="KW-1185">Reference proteome</keyword>
<dbReference type="Pfam" id="PF13401">
    <property type="entry name" value="AAA_22"/>
    <property type="match status" value="1"/>
</dbReference>